<sequence>MVPPAGILRSRAVFQWTPRLFFSRSGVVLNLDANLRDAKAAMSKFEGFEGIGKRSKTGKAQYGVVKYILNCYFSKNNTHFTYSAMIEDVNFMKNNPHLSYNEKYQYYMKLPQKLKLHLSTGNLGFRKAARGEYEAAFQTTVKLFDVLKERNLLDKKIDIIMKDFGKGRKAFITAMNGKEGTAIRPLVNRISDATTLKFGGVKAPRPRRL</sequence>
<proteinExistence type="inferred from homology"/>
<keyword evidence="4" id="KW-0496">Mitochondrion</keyword>
<evidence type="ECO:0000256" key="1">
    <source>
        <dbReference type="ARBA" id="ARBA00004173"/>
    </source>
</evidence>
<evidence type="ECO:0000256" key="6">
    <source>
        <dbReference type="ARBA" id="ARBA00037226"/>
    </source>
</evidence>
<dbReference type="SUPFAM" id="SSF53137">
    <property type="entry name" value="Translational machinery components"/>
    <property type="match status" value="1"/>
</dbReference>
<dbReference type="GO" id="GO:0003735">
    <property type="term" value="F:structural constituent of ribosome"/>
    <property type="evidence" value="ECO:0007669"/>
    <property type="project" value="InterPro"/>
</dbReference>
<dbReference type="InterPro" id="IPR036967">
    <property type="entry name" value="Ribosomal_uS11_sf"/>
</dbReference>
<dbReference type="RefSeq" id="XP_017985607.1">
    <property type="nucleotide sequence ID" value="XM_018130297.1"/>
</dbReference>
<dbReference type="EMBL" id="CP014242">
    <property type="protein sequence ID" value="AMD18611.1"/>
    <property type="molecule type" value="Genomic_DNA"/>
</dbReference>
<evidence type="ECO:0000313" key="8">
    <source>
        <dbReference type="EMBL" id="AMD18611.1"/>
    </source>
</evidence>
<comment type="similarity">
    <text evidence="2">Belongs to the universal ribosomal protein uS11 family.</text>
</comment>
<name>A0A109UW08_9SACH</name>
<dbReference type="AlphaFoldDB" id="A0A109UW08"/>
<dbReference type="FunFam" id="3.30.420.80:FF:000011">
    <property type="entry name" value="37S ribosomal protein S18, mitochondrial"/>
    <property type="match status" value="1"/>
</dbReference>
<evidence type="ECO:0000256" key="7">
    <source>
        <dbReference type="ARBA" id="ARBA00070326"/>
    </source>
</evidence>
<dbReference type="GO" id="GO:1990904">
    <property type="term" value="C:ribonucleoprotein complex"/>
    <property type="evidence" value="ECO:0007669"/>
    <property type="project" value="UniProtKB-KW"/>
</dbReference>
<keyword evidence="3" id="KW-0689">Ribosomal protein</keyword>
<dbReference type="OrthoDB" id="1654884at2759"/>
<evidence type="ECO:0000256" key="3">
    <source>
        <dbReference type="ARBA" id="ARBA00022980"/>
    </source>
</evidence>
<dbReference type="GO" id="GO:0005840">
    <property type="term" value="C:ribosome"/>
    <property type="evidence" value="ECO:0007669"/>
    <property type="project" value="UniProtKB-KW"/>
</dbReference>
<accession>A0A109UW08</accession>
<protein>
    <recommendedName>
        <fullName evidence="7">Small ribosomal subunit protein uS11m</fullName>
    </recommendedName>
</protein>
<dbReference type="GO" id="GO:0005739">
    <property type="term" value="C:mitochondrion"/>
    <property type="evidence" value="ECO:0007669"/>
    <property type="project" value="UniProtKB-SubCell"/>
</dbReference>
<gene>
    <name evidence="8" type="ORF">AW171_hschr2119</name>
</gene>
<evidence type="ECO:0000256" key="5">
    <source>
        <dbReference type="ARBA" id="ARBA00023274"/>
    </source>
</evidence>
<dbReference type="GeneID" id="28721650"/>
<organism evidence="8 9">
    <name type="scientific">Eremothecium sinecaudum</name>
    <dbReference type="NCBI Taxonomy" id="45286"/>
    <lineage>
        <taxon>Eukaryota</taxon>
        <taxon>Fungi</taxon>
        <taxon>Dikarya</taxon>
        <taxon>Ascomycota</taxon>
        <taxon>Saccharomycotina</taxon>
        <taxon>Saccharomycetes</taxon>
        <taxon>Saccharomycetales</taxon>
        <taxon>Saccharomycetaceae</taxon>
        <taxon>Eremothecium</taxon>
    </lineage>
</organism>
<comment type="subcellular location">
    <subcellularLocation>
        <location evidence="1">Mitochondrion</location>
    </subcellularLocation>
</comment>
<evidence type="ECO:0000256" key="4">
    <source>
        <dbReference type="ARBA" id="ARBA00023128"/>
    </source>
</evidence>
<dbReference type="Gene3D" id="3.30.420.80">
    <property type="entry name" value="Ribosomal protein S11"/>
    <property type="match status" value="1"/>
</dbReference>
<keyword evidence="5" id="KW-0687">Ribonucleoprotein</keyword>
<reference evidence="8 9" key="1">
    <citation type="submission" date="2016-01" db="EMBL/GenBank/DDBJ databases">
        <title>Genome sequence of the yeast Holleya sinecauda.</title>
        <authorList>
            <person name="Dietrich F.S."/>
        </authorList>
    </citation>
    <scope>NUCLEOTIDE SEQUENCE [LARGE SCALE GENOMIC DNA]</scope>
    <source>
        <strain evidence="8 9">ATCC 58844</strain>
    </source>
</reference>
<evidence type="ECO:0000256" key="2">
    <source>
        <dbReference type="ARBA" id="ARBA00006194"/>
    </source>
</evidence>
<evidence type="ECO:0000313" key="9">
    <source>
        <dbReference type="Proteomes" id="UP000243052"/>
    </source>
</evidence>
<comment type="function">
    <text evidence="6">Component of the mitochondrial ribosome (mitoribosome), a dedicated translation machinery responsible for the synthesis of mitochondrial genome-encoded proteins, including at least some of the essential transmembrane subunits of the mitochondrial respiratory chain. The mitoribosomes are attached to the mitochondrial inner membrane and translation products are cotranslationally integrated into the membrane.</text>
</comment>
<keyword evidence="9" id="KW-1185">Reference proteome</keyword>
<dbReference type="Proteomes" id="UP000243052">
    <property type="component" value="Chromosome ii"/>
</dbReference>
<dbReference type="GO" id="GO:0006412">
    <property type="term" value="P:translation"/>
    <property type="evidence" value="ECO:0007669"/>
    <property type="project" value="InterPro"/>
</dbReference>
<dbReference type="STRING" id="45286.A0A109UW08"/>